<gene>
    <name evidence="2" type="ORF">GALMADRAFT_214964</name>
</gene>
<accession>A0A067SPE0</accession>
<dbReference type="EMBL" id="KL142401">
    <property type="protein sequence ID" value="KDR69539.1"/>
    <property type="molecule type" value="Genomic_DNA"/>
</dbReference>
<evidence type="ECO:0000313" key="3">
    <source>
        <dbReference type="Proteomes" id="UP000027222"/>
    </source>
</evidence>
<organism evidence="2 3">
    <name type="scientific">Galerina marginata (strain CBS 339.88)</name>
    <dbReference type="NCBI Taxonomy" id="685588"/>
    <lineage>
        <taxon>Eukaryota</taxon>
        <taxon>Fungi</taxon>
        <taxon>Dikarya</taxon>
        <taxon>Basidiomycota</taxon>
        <taxon>Agaricomycotina</taxon>
        <taxon>Agaricomycetes</taxon>
        <taxon>Agaricomycetidae</taxon>
        <taxon>Agaricales</taxon>
        <taxon>Agaricineae</taxon>
        <taxon>Strophariaceae</taxon>
        <taxon>Galerina</taxon>
    </lineage>
</organism>
<feature type="region of interest" description="Disordered" evidence="1">
    <location>
        <begin position="50"/>
        <end position="94"/>
    </location>
</feature>
<dbReference type="HOGENOM" id="CLU_628572_0_0_1"/>
<name>A0A067SPE0_GALM3</name>
<evidence type="ECO:0000256" key="1">
    <source>
        <dbReference type="SAM" id="MobiDB-lite"/>
    </source>
</evidence>
<evidence type="ECO:0000313" key="2">
    <source>
        <dbReference type="EMBL" id="KDR69539.1"/>
    </source>
</evidence>
<dbReference type="Proteomes" id="UP000027222">
    <property type="component" value="Unassembled WGS sequence"/>
</dbReference>
<proteinExistence type="predicted"/>
<feature type="compositionally biased region" description="Basic and acidic residues" evidence="1">
    <location>
        <begin position="70"/>
        <end position="84"/>
    </location>
</feature>
<protein>
    <submittedName>
        <fullName evidence="2">Uncharacterized protein</fullName>
    </submittedName>
</protein>
<dbReference type="AlphaFoldDB" id="A0A067SPE0"/>
<sequence>MPRLEEPRKQGAQLNEPYEWERFGKSFPMNEFAMCFGARKGGVHPGRSTFGRSVNMRPLPPSVVQNPEGRAGEKDSWEGREGLRQRRQGIRQRGAGGWRTRRRVVVVVQGAVAVMGLALEGDTAGLKLHVRHAILLPRTRTLSCLKPTAPAHPLLLLPSTPHIRSLTANSRRASRVLGTTAALPLLPDEISSQVPTLPPNPLFVCQAPSPIDTNARVRVYVYPYTAAPSSNDTAAVLDLCLSIPLSLQSARTLAIYAPLCEVSPHLAVPPSHFIIRLTSLLDFAAYKVRDDIIRSSSGRVRDTFIPRLEEPQIYGAVTVTTFARFFELLICEMTSTTTTRLEEPRICGVTSSTFVRLDEPQNCHQVLCPNPFLPLPTSSYRFLPIPAHPIPILASTKSSVPTHSYLFLPLPAYPCLSQPLPTPSYPSLAFPKPPLR</sequence>
<reference evidence="3" key="1">
    <citation type="journal article" date="2014" name="Proc. Natl. Acad. Sci. U.S.A.">
        <title>Extensive sampling of basidiomycete genomes demonstrates inadequacy of the white-rot/brown-rot paradigm for wood decay fungi.</title>
        <authorList>
            <person name="Riley R."/>
            <person name="Salamov A.A."/>
            <person name="Brown D.W."/>
            <person name="Nagy L.G."/>
            <person name="Floudas D."/>
            <person name="Held B.W."/>
            <person name="Levasseur A."/>
            <person name="Lombard V."/>
            <person name="Morin E."/>
            <person name="Otillar R."/>
            <person name="Lindquist E.A."/>
            <person name="Sun H."/>
            <person name="LaButti K.M."/>
            <person name="Schmutz J."/>
            <person name="Jabbour D."/>
            <person name="Luo H."/>
            <person name="Baker S.E."/>
            <person name="Pisabarro A.G."/>
            <person name="Walton J.D."/>
            <person name="Blanchette R.A."/>
            <person name="Henrissat B."/>
            <person name="Martin F."/>
            <person name="Cullen D."/>
            <person name="Hibbett D.S."/>
            <person name="Grigoriev I.V."/>
        </authorList>
    </citation>
    <scope>NUCLEOTIDE SEQUENCE [LARGE SCALE GENOMIC DNA]</scope>
    <source>
        <strain evidence="3">CBS 339.88</strain>
    </source>
</reference>
<keyword evidence="3" id="KW-1185">Reference proteome</keyword>